<gene>
    <name evidence="2" type="ORF">GDO81_014364</name>
</gene>
<keyword evidence="1" id="KW-0812">Transmembrane</keyword>
<sequence length="112" mass="12990">MKLQSPPQQQENFCNNCAWGKDGQISLFSRVLLCSYHYRNYFSSVHFPLINLIYYFLKNIRKVWLPIFLVLCEVYCLNILYLDSSTGICPCCAIVWPSDLRSLSPPILPPLP</sequence>
<dbReference type="EMBL" id="WNYA01000006">
    <property type="protein sequence ID" value="KAG8569319.1"/>
    <property type="molecule type" value="Genomic_DNA"/>
</dbReference>
<accession>A0AAV7B9U9</accession>
<evidence type="ECO:0000256" key="1">
    <source>
        <dbReference type="SAM" id="Phobius"/>
    </source>
</evidence>
<keyword evidence="1" id="KW-0472">Membrane</keyword>
<keyword evidence="1" id="KW-1133">Transmembrane helix</keyword>
<keyword evidence="3" id="KW-1185">Reference proteome</keyword>
<comment type="caution">
    <text evidence="2">The sequence shown here is derived from an EMBL/GenBank/DDBJ whole genome shotgun (WGS) entry which is preliminary data.</text>
</comment>
<dbReference type="Proteomes" id="UP000824782">
    <property type="component" value="Unassembled WGS sequence"/>
</dbReference>
<evidence type="ECO:0000313" key="3">
    <source>
        <dbReference type="Proteomes" id="UP000824782"/>
    </source>
</evidence>
<dbReference type="AlphaFoldDB" id="A0AAV7B9U9"/>
<evidence type="ECO:0000313" key="2">
    <source>
        <dbReference type="EMBL" id="KAG8569319.1"/>
    </source>
</evidence>
<name>A0AAV7B9U9_ENGPU</name>
<organism evidence="2 3">
    <name type="scientific">Engystomops pustulosus</name>
    <name type="common">Tungara frog</name>
    <name type="synonym">Physalaemus pustulosus</name>
    <dbReference type="NCBI Taxonomy" id="76066"/>
    <lineage>
        <taxon>Eukaryota</taxon>
        <taxon>Metazoa</taxon>
        <taxon>Chordata</taxon>
        <taxon>Craniata</taxon>
        <taxon>Vertebrata</taxon>
        <taxon>Euteleostomi</taxon>
        <taxon>Amphibia</taxon>
        <taxon>Batrachia</taxon>
        <taxon>Anura</taxon>
        <taxon>Neobatrachia</taxon>
        <taxon>Hyloidea</taxon>
        <taxon>Leptodactylidae</taxon>
        <taxon>Leiuperinae</taxon>
        <taxon>Engystomops</taxon>
    </lineage>
</organism>
<feature type="transmembrane region" description="Helical" evidence="1">
    <location>
        <begin position="64"/>
        <end position="82"/>
    </location>
</feature>
<reference evidence="2" key="1">
    <citation type="thesis" date="2020" institute="ProQuest LLC" country="789 East Eisenhower Parkway, Ann Arbor, MI, USA">
        <title>Comparative Genomics and Chromosome Evolution.</title>
        <authorList>
            <person name="Mudd A.B."/>
        </authorList>
    </citation>
    <scope>NUCLEOTIDE SEQUENCE</scope>
    <source>
        <strain evidence="2">237g6f4</strain>
        <tissue evidence="2">Blood</tissue>
    </source>
</reference>
<proteinExistence type="predicted"/>
<protein>
    <submittedName>
        <fullName evidence="2">Uncharacterized protein</fullName>
    </submittedName>
</protein>